<dbReference type="Proteomes" id="UP001519863">
    <property type="component" value="Unassembled WGS sequence"/>
</dbReference>
<organism evidence="2 3">
    <name type="scientific">Actinoplanes hulinensis</name>
    <dbReference type="NCBI Taxonomy" id="1144547"/>
    <lineage>
        <taxon>Bacteria</taxon>
        <taxon>Bacillati</taxon>
        <taxon>Actinomycetota</taxon>
        <taxon>Actinomycetes</taxon>
        <taxon>Micromonosporales</taxon>
        <taxon>Micromonosporaceae</taxon>
        <taxon>Actinoplanes</taxon>
    </lineage>
</organism>
<reference evidence="2 3" key="1">
    <citation type="journal article" date="2013" name="Antonie Van Leeuwenhoek">
        <title>Actinoplanes hulinensis sp. nov., a novel actinomycete isolated from soybean root (Glycine max (L.) Merr).</title>
        <authorList>
            <person name="Shen Y."/>
            <person name="Liu C."/>
            <person name="Wang X."/>
            <person name="Zhao J."/>
            <person name="Jia F."/>
            <person name="Zhang Y."/>
            <person name="Wang L."/>
            <person name="Yang D."/>
            <person name="Xiang W."/>
        </authorList>
    </citation>
    <scope>NUCLEOTIDE SEQUENCE [LARGE SCALE GENOMIC DNA]</scope>
    <source>
        <strain evidence="2 3">NEAU-M9</strain>
    </source>
</reference>
<proteinExistence type="predicted"/>
<evidence type="ECO:0000313" key="3">
    <source>
        <dbReference type="Proteomes" id="UP001519863"/>
    </source>
</evidence>
<comment type="caution">
    <text evidence="2">The sequence shown here is derived from an EMBL/GenBank/DDBJ whole genome shotgun (WGS) entry which is preliminary data.</text>
</comment>
<accession>A0ABS7BA25</accession>
<protein>
    <submittedName>
        <fullName evidence="2">PadR family transcriptional regulator</fullName>
    </submittedName>
</protein>
<dbReference type="EMBL" id="JAHXZI010000015">
    <property type="protein sequence ID" value="MBW6437496.1"/>
    <property type="molecule type" value="Genomic_DNA"/>
</dbReference>
<dbReference type="InterPro" id="IPR036390">
    <property type="entry name" value="WH_DNA-bd_sf"/>
</dbReference>
<dbReference type="PANTHER" id="PTHR43252">
    <property type="entry name" value="TRANSCRIPTIONAL REGULATOR YQJI"/>
    <property type="match status" value="1"/>
</dbReference>
<dbReference type="InterPro" id="IPR005149">
    <property type="entry name" value="Tscrpt_reg_PadR_N"/>
</dbReference>
<dbReference type="Gene3D" id="1.10.10.10">
    <property type="entry name" value="Winged helix-like DNA-binding domain superfamily/Winged helix DNA-binding domain"/>
    <property type="match status" value="1"/>
</dbReference>
<sequence>MRKADRDLASLTVLALLMTGPRHAYEMHLLIERTHKTFVTGLPRSLYHAVNRLVGGGEIRVSDVVREAGRPERTVYALTDQGRARLRERIGVLLREPDPDASLLTAALSFAGCLSPETVAGLLRERQAGLERRLAAARAVPDLPRILLIETEYEVSRLTAERDWVSAVAADIETGRLTWPADMAELADVTPLLEEDGSSHRNTRVRAS</sequence>
<dbReference type="InterPro" id="IPR036388">
    <property type="entry name" value="WH-like_DNA-bd_sf"/>
</dbReference>
<dbReference type="PANTHER" id="PTHR43252:SF6">
    <property type="entry name" value="NEGATIVE TRANSCRIPTION REGULATOR PADR"/>
    <property type="match status" value="1"/>
</dbReference>
<dbReference type="Pfam" id="PF03551">
    <property type="entry name" value="PadR"/>
    <property type="match status" value="1"/>
</dbReference>
<feature type="domain" description="Transcription regulator PadR N-terminal" evidence="1">
    <location>
        <begin position="13"/>
        <end position="88"/>
    </location>
</feature>
<name>A0ABS7BA25_9ACTN</name>
<dbReference type="RefSeq" id="WP_220146825.1">
    <property type="nucleotide sequence ID" value="NZ_JAHXZI010000015.1"/>
</dbReference>
<keyword evidence="3" id="KW-1185">Reference proteome</keyword>
<evidence type="ECO:0000259" key="1">
    <source>
        <dbReference type="Pfam" id="PF03551"/>
    </source>
</evidence>
<gene>
    <name evidence="2" type="ORF">KZ829_27560</name>
</gene>
<dbReference type="SUPFAM" id="SSF46785">
    <property type="entry name" value="Winged helix' DNA-binding domain"/>
    <property type="match status" value="1"/>
</dbReference>
<evidence type="ECO:0000313" key="2">
    <source>
        <dbReference type="EMBL" id="MBW6437496.1"/>
    </source>
</evidence>